<sequence length="468" mass="48895">MTKIIETGGGKVRGVESGDGVLSWRGIPYAAPPVGELRWRAPRPAEPWTGVRDGSRPGNPAIQPPPLMPGPAGPLEIPPPSEDCLYLNVTAPAGAERAPVLVWLHGGGYHVGNGHDIAGDGAGFARDFGAVVVSFNYRLGALGYLSLPGEEHTGAHGTHDQIAALRWIRANIAAFGGDPGRVTVYGVSAGAKSVSNLIASPLTRGLIHGAATSSGGDHVATPAQSRALAARFRKELGADDPREAPASAVLDAQNAIAQGLEATWVWRPAVDGLAIPRRPTDAIADGAATGIPLLAQHCLSECLLFELGAPGSAARAERILTDAFGSAGCAEILAAYGEGDRTAVMTDERYAVPTTRLADAQSTHAPVWRSRYDGPLTEYGGLPAFHGSDAPAIWTGGAGAEGQLHAAWGEFVRTGAVGWTPYAVPGRATMLFTAEGRRLENDPDGERRAVWEGREWRAGTWYDVGEGF</sequence>
<dbReference type="PROSITE" id="PS00122">
    <property type="entry name" value="CARBOXYLESTERASE_B_1"/>
    <property type="match status" value="1"/>
</dbReference>
<comment type="similarity">
    <text evidence="1 3">Belongs to the type-B carboxylesterase/lipase family.</text>
</comment>
<dbReference type="InterPro" id="IPR050309">
    <property type="entry name" value="Type-B_Carboxylest/Lipase"/>
</dbReference>
<comment type="caution">
    <text evidence="5">The sequence shown here is derived from an EMBL/GenBank/DDBJ whole genome shotgun (WGS) entry which is preliminary data.</text>
</comment>
<evidence type="ECO:0000313" key="7">
    <source>
        <dbReference type="Proteomes" id="UP001272987"/>
    </source>
</evidence>
<evidence type="ECO:0000313" key="6">
    <source>
        <dbReference type="EMBL" id="MDX3025274.1"/>
    </source>
</evidence>
<evidence type="ECO:0000256" key="1">
    <source>
        <dbReference type="ARBA" id="ARBA00005964"/>
    </source>
</evidence>
<name>A0AAP6EKE4_9ACTN</name>
<dbReference type="EMBL" id="JARAWC010000047">
    <property type="protein sequence ID" value="MDX2965898.1"/>
    <property type="molecule type" value="Genomic_DNA"/>
</dbReference>
<protein>
    <recommendedName>
        <fullName evidence="3">Carboxylic ester hydrolase</fullName>
        <ecNumber evidence="3">3.1.1.-</ecNumber>
    </recommendedName>
</protein>
<evidence type="ECO:0000313" key="5">
    <source>
        <dbReference type="EMBL" id="MDX2965898.1"/>
    </source>
</evidence>
<organism evidence="5 8">
    <name type="scientific">Streptomyces acidiscabies</name>
    <dbReference type="NCBI Taxonomy" id="42234"/>
    <lineage>
        <taxon>Bacteria</taxon>
        <taxon>Bacillati</taxon>
        <taxon>Actinomycetota</taxon>
        <taxon>Actinomycetes</taxon>
        <taxon>Kitasatosporales</taxon>
        <taxon>Streptomycetaceae</taxon>
        <taxon>Streptomyces</taxon>
    </lineage>
</organism>
<dbReference type="SUPFAM" id="SSF53474">
    <property type="entry name" value="alpha/beta-Hydrolases"/>
    <property type="match status" value="1"/>
</dbReference>
<dbReference type="EMBL" id="JARAWP010000045">
    <property type="protein sequence ID" value="MDX3025274.1"/>
    <property type="molecule type" value="Genomic_DNA"/>
</dbReference>
<dbReference type="GO" id="GO:0016787">
    <property type="term" value="F:hydrolase activity"/>
    <property type="evidence" value="ECO:0007669"/>
    <property type="project" value="UniProtKB-KW"/>
</dbReference>
<dbReference type="InterPro" id="IPR019826">
    <property type="entry name" value="Carboxylesterase_B_AS"/>
</dbReference>
<dbReference type="GeneID" id="69809536"/>
<keyword evidence="2 3" id="KW-0378">Hydrolase</keyword>
<dbReference type="Proteomes" id="UP001282288">
    <property type="component" value="Unassembled WGS sequence"/>
</dbReference>
<dbReference type="InterPro" id="IPR029058">
    <property type="entry name" value="AB_hydrolase_fold"/>
</dbReference>
<feature type="domain" description="Carboxylesterase type B" evidence="4">
    <location>
        <begin position="3"/>
        <end position="305"/>
    </location>
</feature>
<keyword evidence="7" id="KW-1185">Reference proteome</keyword>
<dbReference type="InterPro" id="IPR002018">
    <property type="entry name" value="CarbesteraseB"/>
</dbReference>
<evidence type="ECO:0000259" key="4">
    <source>
        <dbReference type="Pfam" id="PF00135"/>
    </source>
</evidence>
<reference evidence="5 7" key="1">
    <citation type="journal article" date="2023" name="Microb. Genom.">
        <title>Mesoterricola silvestris gen. nov., sp. nov., Mesoterricola sediminis sp. nov., Geothrix oryzae sp. nov., Geothrix edaphica sp. nov., Geothrix rubra sp. nov., and Geothrix limicola sp. nov., six novel members of Acidobacteriota isolated from soils.</title>
        <authorList>
            <person name="Weisberg A.J."/>
            <person name="Pearce E."/>
            <person name="Kramer C.G."/>
            <person name="Chang J.H."/>
            <person name="Clarke C.R."/>
        </authorList>
    </citation>
    <scope>NUCLEOTIDE SEQUENCE</scope>
    <source>
        <strain evidence="6 7">NB05-1H</strain>
        <strain evidence="5">NRRL_B-16521</strain>
    </source>
</reference>
<evidence type="ECO:0000256" key="2">
    <source>
        <dbReference type="ARBA" id="ARBA00022801"/>
    </source>
</evidence>
<dbReference type="RefSeq" id="WP_010352187.1">
    <property type="nucleotide sequence ID" value="NZ_CP122369.1"/>
</dbReference>
<gene>
    <name evidence="5" type="ORF">PV399_40235</name>
    <name evidence="6" type="ORF">PV666_46540</name>
</gene>
<dbReference type="Pfam" id="PF00135">
    <property type="entry name" value="COesterase"/>
    <property type="match status" value="1"/>
</dbReference>
<dbReference type="PANTHER" id="PTHR11559">
    <property type="entry name" value="CARBOXYLESTERASE"/>
    <property type="match status" value="1"/>
</dbReference>
<dbReference type="Proteomes" id="UP001272987">
    <property type="component" value="Unassembled WGS sequence"/>
</dbReference>
<accession>A0AAP6EKE4</accession>
<evidence type="ECO:0000256" key="3">
    <source>
        <dbReference type="RuleBase" id="RU361235"/>
    </source>
</evidence>
<dbReference type="Gene3D" id="3.40.50.1820">
    <property type="entry name" value="alpha/beta hydrolase"/>
    <property type="match status" value="1"/>
</dbReference>
<evidence type="ECO:0000313" key="8">
    <source>
        <dbReference type="Proteomes" id="UP001282288"/>
    </source>
</evidence>
<dbReference type="EC" id="3.1.1.-" evidence="3"/>
<proteinExistence type="inferred from homology"/>
<dbReference type="AlphaFoldDB" id="A0AAP6EKE4"/>